<evidence type="ECO:0000259" key="2">
    <source>
        <dbReference type="Pfam" id="PF14291"/>
    </source>
</evidence>
<dbReference type="SUPFAM" id="SSF53098">
    <property type="entry name" value="Ribonuclease H-like"/>
    <property type="match status" value="1"/>
</dbReference>
<reference evidence="4" key="1">
    <citation type="submission" date="2013-03" db="EMBL/GenBank/DDBJ databases">
        <authorList>
            <person name="Jeffery W."/>
            <person name="Warren W."/>
            <person name="Wilson R.K."/>
        </authorList>
    </citation>
    <scope>NUCLEOTIDE SEQUENCE</scope>
    <source>
        <strain evidence="4">female</strain>
    </source>
</reference>
<dbReference type="Pfam" id="PF05699">
    <property type="entry name" value="Dimer_Tnp_hAT"/>
    <property type="match status" value="1"/>
</dbReference>
<dbReference type="Pfam" id="PF14291">
    <property type="entry name" value="DUF4371"/>
    <property type="match status" value="1"/>
</dbReference>
<dbReference type="STRING" id="7994.ENSAMXP00000053656"/>
<dbReference type="InterPro" id="IPR025398">
    <property type="entry name" value="DUF4371"/>
</dbReference>
<dbReference type="Ensembl" id="ENSAMXT00000043622.1">
    <property type="protein sequence ID" value="ENSAMXP00000053656.1"/>
    <property type="gene ID" value="ENSAMXG00000029166.1"/>
</dbReference>
<reference evidence="4" key="2">
    <citation type="journal article" date="2014" name="Nat. Commun.">
        <title>The cavefish genome reveals candidate genes for eye loss.</title>
        <authorList>
            <person name="McGaugh S.E."/>
            <person name="Gross J.B."/>
            <person name="Aken B."/>
            <person name="Blin M."/>
            <person name="Borowsky R."/>
            <person name="Chalopin D."/>
            <person name="Hinaux H."/>
            <person name="Jeffery W.R."/>
            <person name="Keene A."/>
            <person name="Ma L."/>
            <person name="Minx P."/>
            <person name="Murphy D."/>
            <person name="O'Quin K.E."/>
            <person name="Retaux S."/>
            <person name="Rohner N."/>
            <person name="Searle S.M."/>
            <person name="Stahl B.A."/>
            <person name="Tabin C."/>
            <person name="Volff J.N."/>
            <person name="Yoshizawa M."/>
            <person name="Warren W.C."/>
        </authorList>
    </citation>
    <scope>NUCLEOTIDE SEQUENCE [LARGE SCALE GENOMIC DNA]</scope>
    <source>
        <strain evidence="4">female</strain>
    </source>
</reference>
<evidence type="ECO:0008006" key="5">
    <source>
        <dbReference type="Google" id="ProtNLM"/>
    </source>
</evidence>
<dbReference type="GeneTree" id="ENSGT00940000164001"/>
<dbReference type="InParanoid" id="A0A3B1KIH2"/>
<dbReference type="GO" id="GO:0046983">
    <property type="term" value="F:protein dimerization activity"/>
    <property type="evidence" value="ECO:0007669"/>
    <property type="project" value="InterPro"/>
</dbReference>
<accession>A0A3B1KIH2</accession>
<dbReference type="InterPro" id="IPR008906">
    <property type="entry name" value="HATC_C_dom"/>
</dbReference>
<feature type="domain" description="DUF4371" evidence="2">
    <location>
        <begin position="14"/>
        <end position="250"/>
    </location>
</feature>
<sequence length="652" mass="74487">MFQGQGSRYGYPTFTVTGFHNWKHAVEAGKGLNKHAASKEHLACEAMWRDKERRTQTSKEISTLINNDQLQRNRYYLSAITDVVEFLAVNQLPFRGDHDAYSGMNEDGCGLFLSLFEFSLRKYAELARISKTIPRNATYTSHDIQNNLIDVMSALVKEHIVKEVAESFYTLKADGTRDPTGRENISIILRFLNELSEPTERLLSIATADEGDAATLTDIIIGELTRAGLNPEKILSQVYDGASLMSGKHGGVQKLLQQKLDREIPYVHCYNHQLHLVVIHALAVEKAVIDFFSVCNMLYKFCRKPTVAILYKGETLKRLLDQRWSGHFATVSVILKSFDDLSILLREITSNRAFGADLRIEATGLWKSMSEPSFKFIAEMVQKILAYLDPPNKMLQSEDMDLRTAIQLISSAITCLENIRTETEFQAIQAQSDSVTTRPSKRRCSENSAFADYVVEEIRTRVDRNDETELRRIYYSCIDSVCEEMKNRFGKHNCDLMEALSALDPVHATFLDVNKVKPLLDLTKTPAVDSEFEVARNFLVTQMKESSPPDGKKWTMKQILKQFQKPLEAMPTVFTAFKHGLTFGASTASCENSFSTLKNVFTEHRQTMLHQRKANLIQLAFEKDLTQKFRNEWKDSVLRRFHTLHKRRLPLY</sequence>
<organism evidence="3 4">
    <name type="scientific">Astyanax mexicanus</name>
    <name type="common">Blind cave fish</name>
    <name type="synonym">Astyanax fasciatus mexicanus</name>
    <dbReference type="NCBI Taxonomy" id="7994"/>
    <lineage>
        <taxon>Eukaryota</taxon>
        <taxon>Metazoa</taxon>
        <taxon>Chordata</taxon>
        <taxon>Craniata</taxon>
        <taxon>Vertebrata</taxon>
        <taxon>Euteleostomi</taxon>
        <taxon>Actinopterygii</taxon>
        <taxon>Neopterygii</taxon>
        <taxon>Teleostei</taxon>
        <taxon>Ostariophysi</taxon>
        <taxon>Characiformes</taxon>
        <taxon>Characoidei</taxon>
        <taxon>Acestrorhamphidae</taxon>
        <taxon>Acestrorhamphinae</taxon>
        <taxon>Astyanax</taxon>
    </lineage>
</organism>
<proteinExistence type="predicted"/>
<protein>
    <recommendedName>
        <fullName evidence="5">DUF4371 domain-containing protein</fullName>
    </recommendedName>
</protein>
<dbReference type="PANTHER" id="PTHR45749">
    <property type="match status" value="1"/>
</dbReference>
<keyword evidence="4" id="KW-1185">Reference proteome</keyword>
<reference evidence="3" key="4">
    <citation type="submission" date="2025-09" db="UniProtKB">
        <authorList>
            <consortium name="Ensembl"/>
        </authorList>
    </citation>
    <scope>IDENTIFICATION</scope>
</reference>
<dbReference type="Proteomes" id="UP000018467">
    <property type="component" value="Unassembled WGS sequence"/>
</dbReference>
<evidence type="ECO:0000313" key="4">
    <source>
        <dbReference type="Proteomes" id="UP000018467"/>
    </source>
</evidence>
<dbReference type="InterPro" id="IPR012337">
    <property type="entry name" value="RNaseH-like_sf"/>
</dbReference>
<evidence type="ECO:0000313" key="3">
    <source>
        <dbReference type="Ensembl" id="ENSAMXP00000053656.1"/>
    </source>
</evidence>
<evidence type="ECO:0000259" key="1">
    <source>
        <dbReference type="Pfam" id="PF05699"/>
    </source>
</evidence>
<dbReference type="PANTHER" id="PTHR45749:SF37">
    <property type="entry name" value="OS05G0311600 PROTEIN"/>
    <property type="match status" value="1"/>
</dbReference>
<dbReference type="Bgee" id="ENSAMXG00000029166">
    <property type="expression patterns" value="Expressed in zone of skin and 12 other cell types or tissues"/>
</dbReference>
<dbReference type="AlphaFoldDB" id="A0A3B1KIH2"/>
<reference evidence="3" key="3">
    <citation type="submission" date="2025-08" db="UniProtKB">
        <authorList>
            <consortium name="Ensembl"/>
        </authorList>
    </citation>
    <scope>IDENTIFICATION</scope>
</reference>
<name>A0A3B1KIH2_ASTMX</name>
<feature type="domain" description="HAT C-terminal dimerisation" evidence="1">
    <location>
        <begin position="564"/>
        <end position="616"/>
    </location>
</feature>